<name>A0A939IWD6_9MICO</name>
<evidence type="ECO:0000259" key="1">
    <source>
        <dbReference type="Pfam" id="PF04167"/>
    </source>
</evidence>
<dbReference type="Pfam" id="PF04167">
    <property type="entry name" value="DUF402"/>
    <property type="match status" value="1"/>
</dbReference>
<reference evidence="2" key="1">
    <citation type="submission" date="2020-12" db="EMBL/GenBank/DDBJ databases">
        <title>PHA producing bacteria isolated from mangrove.</title>
        <authorList>
            <person name="Zheng W."/>
            <person name="Yu S."/>
            <person name="Huang Y."/>
        </authorList>
    </citation>
    <scope>NUCLEOTIDE SEQUENCE</scope>
    <source>
        <strain evidence="2">GN8-5</strain>
    </source>
</reference>
<proteinExistence type="predicted"/>
<organism evidence="2 3">
    <name type="scientific">Microbacterium esteraromaticum</name>
    <dbReference type="NCBI Taxonomy" id="57043"/>
    <lineage>
        <taxon>Bacteria</taxon>
        <taxon>Bacillati</taxon>
        <taxon>Actinomycetota</taxon>
        <taxon>Actinomycetes</taxon>
        <taxon>Micrococcales</taxon>
        <taxon>Microbacteriaceae</taxon>
        <taxon>Microbacterium</taxon>
    </lineage>
</organism>
<dbReference type="EMBL" id="JAEMWU010000002">
    <property type="protein sequence ID" value="MBN8206603.1"/>
    <property type="molecule type" value="Genomic_DNA"/>
</dbReference>
<gene>
    <name evidence="2" type="ORF">JF543_11620</name>
</gene>
<sequence>MIQQWRKWDDSPHWRSDCVYLGSDMWGDWLGQPTGWESARPGYRFVAESPNVTLIPAGSTDHAVTVHRGHPRALRIYIDLAWDLRWTDAGSVTGIDMDLDVVRRVDARGTYVDDRDEWAEHSVRFGYPAAVMAHLEAVALDLEQRVRAQRAPFDDATADAWLDRLVSLGPVDPR</sequence>
<dbReference type="InterPro" id="IPR007295">
    <property type="entry name" value="DUF402"/>
</dbReference>
<evidence type="ECO:0000313" key="3">
    <source>
        <dbReference type="Proteomes" id="UP000664385"/>
    </source>
</evidence>
<dbReference type="Gene3D" id="2.40.380.10">
    <property type="entry name" value="FomD-like"/>
    <property type="match status" value="1"/>
</dbReference>
<evidence type="ECO:0000313" key="2">
    <source>
        <dbReference type="EMBL" id="MBN8206603.1"/>
    </source>
</evidence>
<dbReference type="Proteomes" id="UP000664385">
    <property type="component" value="Unassembled WGS sequence"/>
</dbReference>
<protein>
    <submittedName>
        <fullName evidence="2">YgaC family protein</fullName>
    </submittedName>
</protein>
<feature type="domain" description="DUF402" evidence="1">
    <location>
        <begin position="28"/>
        <end position="149"/>
    </location>
</feature>
<accession>A0A939IWD6</accession>
<dbReference type="SUPFAM" id="SSF159234">
    <property type="entry name" value="FomD-like"/>
    <property type="match status" value="1"/>
</dbReference>
<comment type="caution">
    <text evidence="2">The sequence shown here is derived from an EMBL/GenBank/DDBJ whole genome shotgun (WGS) entry which is preliminary data.</text>
</comment>
<dbReference type="AlphaFoldDB" id="A0A939IWD6"/>
<dbReference type="InterPro" id="IPR035930">
    <property type="entry name" value="FomD-like_sf"/>
</dbReference>